<keyword evidence="1" id="KW-1133">Transmembrane helix</keyword>
<comment type="caution">
    <text evidence="2">The sequence shown here is derived from an EMBL/GenBank/DDBJ whole genome shotgun (WGS) entry which is preliminary data.</text>
</comment>
<evidence type="ECO:0000313" key="2">
    <source>
        <dbReference type="EMBL" id="MBO0475810.1"/>
    </source>
</evidence>
<accession>A0ABS3HQ02</accession>
<gene>
    <name evidence="2" type="ORF">DOK76_01930</name>
</gene>
<feature type="transmembrane region" description="Helical" evidence="1">
    <location>
        <begin position="27"/>
        <end position="49"/>
    </location>
</feature>
<feature type="transmembrane region" description="Helical" evidence="1">
    <location>
        <begin position="215"/>
        <end position="233"/>
    </location>
</feature>
<evidence type="ECO:0000313" key="3">
    <source>
        <dbReference type="Proteomes" id="UP000664857"/>
    </source>
</evidence>
<protein>
    <submittedName>
        <fullName evidence="2">DUF1189 family protein</fullName>
    </submittedName>
</protein>
<organism evidence="2 3">
    <name type="scientific">Candidatus Vagococcus giribetii</name>
    <dbReference type="NCBI Taxonomy" id="2230876"/>
    <lineage>
        <taxon>Bacteria</taxon>
        <taxon>Bacillati</taxon>
        <taxon>Bacillota</taxon>
        <taxon>Bacilli</taxon>
        <taxon>Lactobacillales</taxon>
        <taxon>Enterococcaceae</taxon>
        <taxon>Vagococcus</taxon>
    </lineage>
</organism>
<dbReference type="EMBL" id="JAFLVX010000006">
    <property type="protein sequence ID" value="MBO0475810.1"/>
    <property type="molecule type" value="Genomic_DNA"/>
</dbReference>
<proteinExistence type="predicted"/>
<dbReference type="Proteomes" id="UP000664857">
    <property type="component" value="Unassembled WGS sequence"/>
</dbReference>
<reference evidence="2 3" key="1">
    <citation type="submission" date="2021-03" db="EMBL/GenBank/DDBJ databases">
        <title>Enterococcal diversity collection.</title>
        <authorList>
            <person name="Gilmore M.S."/>
            <person name="Schwartzman J."/>
            <person name="Van Tyne D."/>
            <person name="Martin M."/>
            <person name="Earl A.M."/>
            <person name="Manson A.L."/>
            <person name="Straub T."/>
            <person name="Salamzade R."/>
            <person name="Saavedra J."/>
            <person name="Lebreton F."/>
            <person name="Prichula J."/>
            <person name="Schaufler K."/>
            <person name="Gaca A."/>
            <person name="Sgardioli B."/>
            <person name="Wagenaar J."/>
            <person name="Strong T."/>
        </authorList>
    </citation>
    <scope>NUCLEOTIDE SEQUENCE [LARGE SCALE GENOMIC DNA]</scope>
    <source>
        <strain evidence="2 3">DIV0080</strain>
    </source>
</reference>
<sequence length="276" mass="31471">MKEYQFPISYFVSCFSPKKIFLNRRTLAYWQMLIVSIFLIFLLLNPVALNANKTQEFNLKSVTPDLVAQMDKMDMKNISSISITDSSLDNKETQQINDLIYVNASSESFDKVATGLNFEENQLVMKDKNGLTFNLRYTDSFSPTNWQTNEDFKSWLNEEWNAQNAAYRILSVTILVSLLVLSSTIFLIFGAAFFIWLTKRSHLSSIKTYKEALNVTINALFLPTLIAMILGLIHYDITLIMTVQSLGLALQILVLFVKTKFNDSFAKTGKISLAND</sequence>
<keyword evidence="3" id="KW-1185">Reference proteome</keyword>
<keyword evidence="1" id="KW-0472">Membrane</keyword>
<keyword evidence="1" id="KW-0812">Transmembrane</keyword>
<evidence type="ECO:0000256" key="1">
    <source>
        <dbReference type="SAM" id="Phobius"/>
    </source>
</evidence>
<dbReference type="RefSeq" id="WP_206964593.1">
    <property type="nucleotide sequence ID" value="NZ_JAFLVX010000006.1"/>
</dbReference>
<feature type="transmembrane region" description="Helical" evidence="1">
    <location>
        <begin position="165"/>
        <end position="195"/>
    </location>
</feature>
<name>A0ABS3HQ02_9ENTE</name>